<evidence type="ECO:0000259" key="5">
    <source>
        <dbReference type="PROSITE" id="PS50931"/>
    </source>
</evidence>
<dbReference type="RefSeq" id="WP_142107032.1">
    <property type="nucleotide sequence ID" value="NZ_VFPH01000003.1"/>
</dbReference>
<dbReference type="InterPro" id="IPR036388">
    <property type="entry name" value="WH-like_DNA-bd_sf"/>
</dbReference>
<dbReference type="SUPFAM" id="SSF46785">
    <property type="entry name" value="Winged helix' DNA-binding domain"/>
    <property type="match status" value="1"/>
</dbReference>
<dbReference type="PANTHER" id="PTHR30346:SF0">
    <property type="entry name" value="HCA OPERON TRANSCRIPTIONAL ACTIVATOR HCAR"/>
    <property type="match status" value="1"/>
</dbReference>
<dbReference type="PROSITE" id="PS50931">
    <property type="entry name" value="HTH_LYSR"/>
    <property type="match status" value="1"/>
</dbReference>
<feature type="domain" description="HTH lysR-type" evidence="5">
    <location>
        <begin position="6"/>
        <end position="63"/>
    </location>
</feature>
<dbReference type="Gene3D" id="3.40.190.10">
    <property type="entry name" value="Periplasmic binding protein-like II"/>
    <property type="match status" value="2"/>
</dbReference>
<keyword evidence="3 6" id="KW-0238">DNA-binding</keyword>
<evidence type="ECO:0000256" key="4">
    <source>
        <dbReference type="ARBA" id="ARBA00023163"/>
    </source>
</evidence>
<dbReference type="Pfam" id="PF03466">
    <property type="entry name" value="LysR_substrate"/>
    <property type="match status" value="1"/>
</dbReference>
<dbReference type="InterPro" id="IPR005119">
    <property type="entry name" value="LysR_subst-bd"/>
</dbReference>
<comment type="similarity">
    <text evidence="1">Belongs to the LysR transcriptional regulatory family.</text>
</comment>
<dbReference type="GO" id="GO:0003700">
    <property type="term" value="F:DNA-binding transcription factor activity"/>
    <property type="evidence" value="ECO:0007669"/>
    <property type="project" value="InterPro"/>
</dbReference>
<comment type="caution">
    <text evidence="6">The sequence shown here is derived from an EMBL/GenBank/DDBJ whole genome shotgun (WGS) entry which is preliminary data.</text>
</comment>
<dbReference type="Pfam" id="PF00126">
    <property type="entry name" value="HTH_1"/>
    <property type="match status" value="1"/>
</dbReference>
<sequence length="322" mass="35316">MLAAGVEMRDIETVLVLAEELHFGRTAERLKVSTARVSQVVQAVERRIGAPLFERTSRRVGLTPLGKSLVAELRPVVAALDRAIGTAKDRSRTTRTAVSIGHSVTVNDVPELDALISAFESRCANRRVLRLRFDNFTYFQSMVRGELDLWITWWPGAFPPEEEGLRGGPPIALRDPVLLVGRRHPLATRTSVALDDLAVHPVLAMPSTQPALFRKWWVPRTAPNGRPIATVEGSWSVGTFQELAWHLEPGDLGWFTAARTPERMAMPPGVVAVPVRDAAPFALLPLWRPAAETPAMREFIDAISWRARADQPAVSAVPGGAG</sequence>
<dbReference type="OrthoDB" id="79118at2"/>
<dbReference type="InterPro" id="IPR036390">
    <property type="entry name" value="WH_DNA-bd_sf"/>
</dbReference>
<evidence type="ECO:0000313" key="6">
    <source>
        <dbReference type="EMBL" id="TQM35726.1"/>
    </source>
</evidence>
<dbReference type="Gene3D" id="1.10.10.10">
    <property type="entry name" value="Winged helix-like DNA-binding domain superfamily/Winged helix DNA-binding domain"/>
    <property type="match status" value="1"/>
</dbReference>
<accession>A0A543FPM8</accession>
<keyword evidence="2" id="KW-0805">Transcription regulation</keyword>
<gene>
    <name evidence="6" type="ORF">FB388_7166</name>
</gene>
<dbReference type="EMBL" id="VFPH01000003">
    <property type="protein sequence ID" value="TQM35726.1"/>
    <property type="molecule type" value="Genomic_DNA"/>
</dbReference>
<evidence type="ECO:0000256" key="1">
    <source>
        <dbReference type="ARBA" id="ARBA00009437"/>
    </source>
</evidence>
<organism evidence="6 7">
    <name type="scientific">Pseudonocardia cypriaca</name>
    <dbReference type="NCBI Taxonomy" id="882449"/>
    <lineage>
        <taxon>Bacteria</taxon>
        <taxon>Bacillati</taxon>
        <taxon>Actinomycetota</taxon>
        <taxon>Actinomycetes</taxon>
        <taxon>Pseudonocardiales</taxon>
        <taxon>Pseudonocardiaceae</taxon>
        <taxon>Pseudonocardia</taxon>
    </lineage>
</organism>
<dbReference type="SUPFAM" id="SSF53850">
    <property type="entry name" value="Periplasmic binding protein-like II"/>
    <property type="match status" value="1"/>
</dbReference>
<proteinExistence type="inferred from homology"/>
<reference evidence="6 7" key="1">
    <citation type="submission" date="2019-06" db="EMBL/GenBank/DDBJ databases">
        <title>Sequencing the genomes of 1000 actinobacteria strains.</title>
        <authorList>
            <person name="Klenk H.-P."/>
        </authorList>
    </citation>
    <scope>NUCLEOTIDE SEQUENCE [LARGE SCALE GENOMIC DNA]</scope>
    <source>
        <strain evidence="6 7">DSM 45511</strain>
    </source>
</reference>
<protein>
    <submittedName>
        <fullName evidence="6">DNA-binding transcriptional LysR family regulator</fullName>
    </submittedName>
</protein>
<dbReference type="PANTHER" id="PTHR30346">
    <property type="entry name" value="TRANSCRIPTIONAL DUAL REGULATOR HCAR-RELATED"/>
    <property type="match status" value="1"/>
</dbReference>
<dbReference type="InterPro" id="IPR000847">
    <property type="entry name" value="LysR_HTH_N"/>
</dbReference>
<evidence type="ECO:0000256" key="3">
    <source>
        <dbReference type="ARBA" id="ARBA00023125"/>
    </source>
</evidence>
<dbReference type="AlphaFoldDB" id="A0A543FPM8"/>
<keyword evidence="7" id="KW-1185">Reference proteome</keyword>
<dbReference type="Proteomes" id="UP000319818">
    <property type="component" value="Unassembled WGS sequence"/>
</dbReference>
<evidence type="ECO:0000313" key="7">
    <source>
        <dbReference type="Proteomes" id="UP000319818"/>
    </source>
</evidence>
<evidence type="ECO:0000256" key="2">
    <source>
        <dbReference type="ARBA" id="ARBA00023015"/>
    </source>
</evidence>
<dbReference type="GO" id="GO:0003677">
    <property type="term" value="F:DNA binding"/>
    <property type="evidence" value="ECO:0007669"/>
    <property type="project" value="UniProtKB-KW"/>
</dbReference>
<dbReference type="GO" id="GO:0032993">
    <property type="term" value="C:protein-DNA complex"/>
    <property type="evidence" value="ECO:0007669"/>
    <property type="project" value="TreeGrafter"/>
</dbReference>
<name>A0A543FPM8_9PSEU</name>
<keyword evidence="4" id="KW-0804">Transcription</keyword>